<organism evidence="2 3">
    <name type="scientific">Bacillus subtilis subsp. subtilis</name>
    <dbReference type="NCBI Taxonomy" id="135461"/>
    <lineage>
        <taxon>Bacteria</taxon>
        <taxon>Bacillati</taxon>
        <taxon>Bacillota</taxon>
        <taxon>Bacilli</taxon>
        <taxon>Bacillales</taxon>
        <taxon>Bacillaceae</taxon>
        <taxon>Bacillus</taxon>
    </lineage>
</organism>
<dbReference type="Pfam" id="PF06114">
    <property type="entry name" value="Peptidase_M78"/>
    <property type="match status" value="1"/>
</dbReference>
<proteinExistence type="predicted"/>
<sequence>MRYTNSHLEDWIENLYRKIDITEPEQINFERIAEALDIRLSFKPVTSFALKHSGIYNICLDSRKSRTEQWYDFAHEFCHIYRHEGDKKTMPATWTDYLEWQSNYFTYHFCIPTFMLRNINLSYIQSHAIENIAWLFKVSPSFAKKRLSIYYRKLTQSLFNSAVNGKSMSPIFSTSKIF</sequence>
<dbReference type="Gene3D" id="1.10.10.2910">
    <property type="match status" value="1"/>
</dbReference>
<gene>
    <name evidence="2" type="ORF">B4067_2920</name>
</gene>
<feature type="domain" description="IrrE N-terminal-like" evidence="1">
    <location>
        <begin position="33"/>
        <end position="148"/>
    </location>
</feature>
<accession>A0ABD3ZS55</accession>
<reference evidence="2 3" key="1">
    <citation type="submission" date="2014-11" db="EMBL/GenBank/DDBJ databases">
        <title>Draft Genome Sequences of Nine Bacillus subtilis Strains that Form Spores with High Heat-Resistance.</title>
        <authorList>
            <person name="Krawcyk A.O."/>
            <person name="Berendsen E.M."/>
            <person name="de Jong A."/>
            <person name="Holsappel S."/>
            <person name="Eijlander R.T."/>
            <person name="Wells-Bennik M."/>
            <person name="Kuipers O.P."/>
        </authorList>
    </citation>
    <scope>NUCLEOTIDE SEQUENCE [LARGE SCALE GENOMIC DNA]</scope>
    <source>
        <strain evidence="2 3">B4067</strain>
    </source>
</reference>
<evidence type="ECO:0000313" key="3">
    <source>
        <dbReference type="Proteomes" id="UP000031970"/>
    </source>
</evidence>
<dbReference type="AlphaFoldDB" id="A0ABD3ZS55"/>
<name>A0ABD3ZS55_BACIU</name>
<dbReference type="Proteomes" id="UP000031970">
    <property type="component" value="Unassembled WGS sequence"/>
</dbReference>
<comment type="caution">
    <text evidence="2">The sequence shown here is derived from an EMBL/GenBank/DDBJ whole genome shotgun (WGS) entry which is preliminary data.</text>
</comment>
<dbReference type="InterPro" id="IPR010359">
    <property type="entry name" value="IrrE_HExxH"/>
</dbReference>
<evidence type="ECO:0000259" key="1">
    <source>
        <dbReference type="Pfam" id="PF06114"/>
    </source>
</evidence>
<dbReference type="RefSeq" id="WP_041055588.1">
    <property type="nucleotide sequence ID" value="NZ_JSXS01000075.1"/>
</dbReference>
<protein>
    <recommendedName>
        <fullName evidence="1">IrrE N-terminal-like domain-containing protein</fullName>
    </recommendedName>
</protein>
<evidence type="ECO:0000313" key="2">
    <source>
        <dbReference type="EMBL" id="KIL31082.1"/>
    </source>
</evidence>
<dbReference type="EMBL" id="JSXS01000075">
    <property type="protein sequence ID" value="KIL31082.1"/>
    <property type="molecule type" value="Genomic_DNA"/>
</dbReference>